<evidence type="ECO:0000313" key="10">
    <source>
        <dbReference type="Proteomes" id="UP000215137"/>
    </source>
</evidence>
<proteinExistence type="predicted"/>
<sequence length="424" mass="44922">MSPEIITLLFLIFAVIMFAWEKIPLSITAMIVAVGLTITGVLDASEAFSGFVDGNVLLFMAMFIVGAAFFDTGMAQKVGGVITKFAKTERQLIVAVMIITGLMSGVLSNTGTAAVLIPVLIGISAKSGFARSKLLLPLVMASAMGGNLSLIGAPGNMIAQSALQDMGLEFGFFEYAKVGLPMLIIGIIYFGLFGYKLLPDRKDDPLDSDNVYNQNTDYSKVPKWKQNVALIVLVLTILAMIFEDLIGVKLYISAWVGALVLVATKVISEKNAMRSIDMNTILLFVGSLALAQSMVKSGAGDLLASTIIGSIGENPSPYVLLFVVFMIAAIMTNFMSNTATTALLVPIGLSIANVMGADPKAVLMATVIGGSCAYLTPIGMPANTMVYSLGGYAFKDYVRAGAPLLLISIVVGMILLPILFPFYP</sequence>
<dbReference type="NCBIfam" id="TIGR00785">
    <property type="entry name" value="dass"/>
    <property type="match status" value="1"/>
</dbReference>
<dbReference type="InterPro" id="IPR004680">
    <property type="entry name" value="Cit_transptr-like_dom"/>
</dbReference>
<feature type="transmembrane region" description="Helical" evidence="7">
    <location>
        <begin position="56"/>
        <end position="75"/>
    </location>
</feature>
<evidence type="ECO:0000256" key="1">
    <source>
        <dbReference type="ARBA" id="ARBA00004141"/>
    </source>
</evidence>
<dbReference type="GO" id="GO:0022857">
    <property type="term" value="F:transmembrane transporter activity"/>
    <property type="evidence" value="ECO:0007669"/>
    <property type="project" value="InterPro"/>
</dbReference>
<organism evidence="9 10">
    <name type="scientific">Cytobacillus kochii</name>
    <dbReference type="NCBI Taxonomy" id="859143"/>
    <lineage>
        <taxon>Bacteria</taxon>
        <taxon>Bacillati</taxon>
        <taxon>Bacillota</taxon>
        <taxon>Bacilli</taxon>
        <taxon>Bacillales</taxon>
        <taxon>Bacillaceae</taxon>
        <taxon>Cytobacillus</taxon>
    </lineage>
</organism>
<feature type="transmembrane region" description="Helical" evidence="7">
    <location>
        <begin position="178"/>
        <end position="198"/>
    </location>
</feature>
<dbReference type="KEGG" id="bko:CKF48_05425"/>
<keyword evidence="6 7" id="KW-0472">Membrane</keyword>
<keyword evidence="5 7" id="KW-1133">Transmembrane helix</keyword>
<feature type="transmembrane region" description="Helical" evidence="7">
    <location>
        <begin position="400"/>
        <end position="423"/>
    </location>
</feature>
<evidence type="ECO:0000256" key="3">
    <source>
        <dbReference type="ARBA" id="ARBA00022692"/>
    </source>
</evidence>
<evidence type="ECO:0000259" key="8">
    <source>
        <dbReference type="Pfam" id="PF03600"/>
    </source>
</evidence>
<feature type="transmembrane region" description="Helical" evidence="7">
    <location>
        <begin position="319"/>
        <end position="349"/>
    </location>
</feature>
<feature type="transmembrane region" description="Helical" evidence="7">
    <location>
        <begin position="224"/>
        <end position="242"/>
    </location>
</feature>
<dbReference type="PANTHER" id="PTHR43652">
    <property type="entry name" value="BASIC AMINO ACID ANTIPORTER YFCC-RELATED"/>
    <property type="match status" value="1"/>
</dbReference>
<gene>
    <name evidence="9" type="ORF">CKF48_05425</name>
</gene>
<name>A0A248TF16_9BACI</name>
<evidence type="ECO:0000256" key="5">
    <source>
        <dbReference type="ARBA" id="ARBA00022989"/>
    </source>
</evidence>
<dbReference type="Proteomes" id="UP000215137">
    <property type="component" value="Chromosome"/>
</dbReference>
<keyword evidence="3 7" id="KW-0812">Transmembrane</keyword>
<feature type="domain" description="Citrate transporter-like" evidence="8">
    <location>
        <begin position="16"/>
        <end position="369"/>
    </location>
</feature>
<evidence type="ECO:0000256" key="4">
    <source>
        <dbReference type="ARBA" id="ARBA00022737"/>
    </source>
</evidence>
<accession>A0A248TF16</accession>
<keyword evidence="10" id="KW-1185">Reference proteome</keyword>
<reference evidence="9 10" key="1">
    <citation type="submission" date="2017-08" db="EMBL/GenBank/DDBJ databases">
        <title>Complete Genome Sequence of Bacillus kochii Oregon-R-modENCODE STRAIN BDGP4, isolated from Drosophila melanogaster gut.</title>
        <authorList>
            <person name="Wan K.H."/>
            <person name="Yu C."/>
            <person name="Park S."/>
            <person name="Hammonds A.S."/>
            <person name="Booth B.W."/>
            <person name="Celniker S.E."/>
        </authorList>
    </citation>
    <scope>NUCLEOTIDE SEQUENCE [LARGE SCALE GENOMIC DNA]</scope>
    <source>
        <strain evidence="9 10">BDGP4</strain>
    </source>
</reference>
<evidence type="ECO:0000256" key="6">
    <source>
        <dbReference type="ARBA" id="ARBA00023136"/>
    </source>
</evidence>
<dbReference type="RefSeq" id="WP_095370383.1">
    <property type="nucleotide sequence ID" value="NZ_CP022983.1"/>
</dbReference>
<evidence type="ECO:0000313" key="9">
    <source>
        <dbReference type="EMBL" id="ASV66808.1"/>
    </source>
</evidence>
<feature type="transmembrane region" description="Helical" evidence="7">
    <location>
        <begin position="361"/>
        <end position="380"/>
    </location>
</feature>
<dbReference type="OrthoDB" id="9765532at2"/>
<dbReference type="InterPro" id="IPR001898">
    <property type="entry name" value="SLC13A/DASS"/>
</dbReference>
<evidence type="ECO:0000256" key="2">
    <source>
        <dbReference type="ARBA" id="ARBA00022448"/>
    </source>
</evidence>
<protein>
    <submittedName>
        <fullName evidence="9">Cation transporter</fullName>
    </submittedName>
</protein>
<dbReference type="InterPro" id="IPR051679">
    <property type="entry name" value="DASS-Related_Transporters"/>
</dbReference>
<feature type="transmembrane region" description="Helical" evidence="7">
    <location>
        <begin position="5"/>
        <end position="20"/>
    </location>
</feature>
<feature type="transmembrane region" description="Helical" evidence="7">
    <location>
        <begin position="135"/>
        <end position="158"/>
    </location>
</feature>
<keyword evidence="4" id="KW-0677">Repeat</keyword>
<dbReference type="Pfam" id="PF03600">
    <property type="entry name" value="CitMHS"/>
    <property type="match status" value="1"/>
</dbReference>
<keyword evidence="2" id="KW-0813">Transport</keyword>
<feature type="transmembrane region" description="Helical" evidence="7">
    <location>
        <begin position="248"/>
        <end position="268"/>
    </location>
</feature>
<comment type="subcellular location">
    <subcellularLocation>
        <location evidence="1">Membrane</location>
        <topology evidence="1">Multi-pass membrane protein</topology>
    </subcellularLocation>
</comment>
<feature type="transmembrane region" description="Helical" evidence="7">
    <location>
        <begin position="95"/>
        <end position="123"/>
    </location>
</feature>
<dbReference type="CDD" id="cd01115">
    <property type="entry name" value="SLC13_permease"/>
    <property type="match status" value="1"/>
</dbReference>
<evidence type="ECO:0000256" key="7">
    <source>
        <dbReference type="SAM" id="Phobius"/>
    </source>
</evidence>
<feature type="transmembrane region" description="Helical" evidence="7">
    <location>
        <begin position="280"/>
        <end position="299"/>
    </location>
</feature>
<dbReference type="PANTHER" id="PTHR43652:SF1">
    <property type="entry name" value="RESPONSE REGULATOR"/>
    <property type="match status" value="1"/>
</dbReference>
<dbReference type="EMBL" id="CP022983">
    <property type="protein sequence ID" value="ASV66808.1"/>
    <property type="molecule type" value="Genomic_DNA"/>
</dbReference>
<dbReference type="AlphaFoldDB" id="A0A248TF16"/>
<dbReference type="GO" id="GO:0005886">
    <property type="term" value="C:plasma membrane"/>
    <property type="evidence" value="ECO:0007669"/>
    <property type="project" value="TreeGrafter"/>
</dbReference>